<dbReference type="Proteomes" id="UP000316770">
    <property type="component" value="Chromosome"/>
</dbReference>
<keyword evidence="3" id="KW-1185">Reference proteome</keyword>
<sequence length="204" mass="22887">MRTDSLLTLVLGAMAIGWILPQPCLAETKTSAGKFAIIDVAYIFKNAASIKAEVEAIEQQMAELQRYGKAKQQEMLKEAQAIKAFKPGSLQYAQQEEKIAALEASLKLEVFRRRKSLASAEAELYFAGYQKMHQIVSQIARYNNIDLVLRYDSESMDLEKPDTVLRSVMKNVVYRRDTIDLTQIVLAALDKTQVAAKPVASELR</sequence>
<dbReference type="Pfam" id="PF03938">
    <property type="entry name" value="OmpH"/>
    <property type="match status" value="1"/>
</dbReference>
<evidence type="ECO:0000256" key="1">
    <source>
        <dbReference type="SAM" id="Coils"/>
    </source>
</evidence>
<accession>A0A518IQQ6</accession>
<reference evidence="2 3" key="1">
    <citation type="submission" date="2019-02" db="EMBL/GenBank/DDBJ databases">
        <title>Deep-cultivation of Planctomycetes and their phenomic and genomic characterization uncovers novel biology.</title>
        <authorList>
            <person name="Wiegand S."/>
            <person name="Jogler M."/>
            <person name="Boedeker C."/>
            <person name="Pinto D."/>
            <person name="Vollmers J."/>
            <person name="Rivas-Marin E."/>
            <person name="Kohn T."/>
            <person name="Peeters S.H."/>
            <person name="Heuer A."/>
            <person name="Rast P."/>
            <person name="Oberbeckmann S."/>
            <person name="Bunk B."/>
            <person name="Jeske O."/>
            <person name="Meyerdierks A."/>
            <person name="Storesund J.E."/>
            <person name="Kallscheuer N."/>
            <person name="Luecker S."/>
            <person name="Lage O.M."/>
            <person name="Pohl T."/>
            <person name="Merkel B.J."/>
            <person name="Hornburger P."/>
            <person name="Mueller R.-W."/>
            <person name="Bruemmer F."/>
            <person name="Labrenz M."/>
            <person name="Spormann A.M."/>
            <person name="Op den Camp H."/>
            <person name="Overmann J."/>
            <person name="Amann R."/>
            <person name="Jetten M.S.M."/>
            <person name="Mascher T."/>
            <person name="Medema M.H."/>
            <person name="Devos D.P."/>
            <person name="Kaster A.-K."/>
            <person name="Ovreas L."/>
            <person name="Rohde M."/>
            <person name="Galperin M.Y."/>
            <person name="Jogler C."/>
        </authorList>
    </citation>
    <scope>NUCLEOTIDE SEQUENCE [LARGE SCALE GENOMIC DNA]</scope>
    <source>
        <strain evidence="2 3">Mal33</strain>
    </source>
</reference>
<proteinExistence type="predicted"/>
<dbReference type="Gene3D" id="3.30.910.20">
    <property type="entry name" value="Skp domain"/>
    <property type="match status" value="1"/>
</dbReference>
<dbReference type="AlphaFoldDB" id="A0A518IQQ6"/>
<dbReference type="SUPFAM" id="SSF111384">
    <property type="entry name" value="OmpH-like"/>
    <property type="match status" value="1"/>
</dbReference>
<dbReference type="InterPro" id="IPR005632">
    <property type="entry name" value="Chaperone_Skp"/>
</dbReference>
<feature type="coiled-coil region" evidence="1">
    <location>
        <begin position="47"/>
        <end position="74"/>
    </location>
</feature>
<dbReference type="InterPro" id="IPR024930">
    <property type="entry name" value="Skp_dom_sf"/>
</dbReference>
<dbReference type="GO" id="GO:0051082">
    <property type="term" value="F:unfolded protein binding"/>
    <property type="evidence" value="ECO:0007669"/>
    <property type="project" value="InterPro"/>
</dbReference>
<name>A0A518IQQ6_9BACT</name>
<protein>
    <submittedName>
        <fullName evidence="2">Outer membrane protein (OmpH-like)</fullName>
    </submittedName>
</protein>
<organism evidence="2 3">
    <name type="scientific">Rosistilla oblonga</name>
    <dbReference type="NCBI Taxonomy" id="2527990"/>
    <lineage>
        <taxon>Bacteria</taxon>
        <taxon>Pseudomonadati</taxon>
        <taxon>Planctomycetota</taxon>
        <taxon>Planctomycetia</taxon>
        <taxon>Pirellulales</taxon>
        <taxon>Pirellulaceae</taxon>
        <taxon>Rosistilla</taxon>
    </lineage>
</organism>
<dbReference type="EMBL" id="CP036318">
    <property type="protein sequence ID" value="QDV55419.1"/>
    <property type="molecule type" value="Genomic_DNA"/>
</dbReference>
<gene>
    <name evidence="2" type="ORF">Mal33_13920</name>
</gene>
<dbReference type="RefSeq" id="WP_197453075.1">
    <property type="nucleotide sequence ID" value="NZ_CP036318.1"/>
</dbReference>
<dbReference type="SMART" id="SM00935">
    <property type="entry name" value="OmpH"/>
    <property type="match status" value="1"/>
</dbReference>
<evidence type="ECO:0000313" key="2">
    <source>
        <dbReference type="EMBL" id="QDV55419.1"/>
    </source>
</evidence>
<keyword evidence="1" id="KW-0175">Coiled coil</keyword>
<evidence type="ECO:0000313" key="3">
    <source>
        <dbReference type="Proteomes" id="UP000316770"/>
    </source>
</evidence>